<accession>A0A8J5CPK6</accession>
<gene>
    <name evidence="1" type="ORF">GWK47_009529</name>
</gene>
<dbReference type="Proteomes" id="UP000770661">
    <property type="component" value="Unassembled WGS sequence"/>
</dbReference>
<organism evidence="1 2">
    <name type="scientific">Chionoecetes opilio</name>
    <name type="common">Atlantic snow crab</name>
    <name type="synonym">Cancer opilio</name>
    <dbReference type="NCBI Taxonomy" id="41210"/>
    <lineage>
        <taxon>Eukaryota</taxon>
        <taxon>Metazoa</taxon>
        <taxon>Ecdysozoa</taxon>
        <taxon>Arthropoda</taxon>
        <taxon>Crustacea</taxon>
        <taxon>Multicrustacea</taxon>
        <taxon>Malacostraca</taxon>
        <taxon>Eumalacostraca</taxon>
        <taxon>Eucarida</taxon>
        <taxon>Decapoda</taxon>
        <taxon>Pleocyemata</taxon>
        <taxon>Brachyura</taxon>
        <taxon>Eubrachyura</taxon>
        <taxon>Majoidea</taxon>
        <taxon>Majidae</taxon>
        <taxon>Chionoecetes</taxon>
    </lineage>
</organism>
<dbReference type="EMBL" id="JACEEZ010018792">
    <property type="protein sequence ID" value="KAG0716506.1"/>
    <property type="molecule type" value="Genomic_DNA"/>
</dbReference>
<evidence type="ECO:0000313" key="2">
    <source>
        <dbReference type="Proteomes" id="UP000770661"/>
    </source>
</evidence>
<protein>
    <submittedName>
        <fullName evidence="1">Uncharacterized protein</fullName>
    </submittedName>
</protein>
<proteinExistence type="predicted"/>
<comment type="caution">
    <text evidence="1">The sequence shown here is derived from an EMBL/GenBank/DDBJ whole genome shotgun (WGS) entry which is preliminary data.</text>
</comment>
<evidence type="ECO:0000313" key="1">
    <source>
        <dbReference type="EMBL" id="KAG0716506.1"/>
    </source>
</evidence>
<reference evidence="1" key="1">
    <citation type="submission" date="2020-07" db="EMBL/GenBank/DDBJ databases">
        <title>The High-quality genome of the commercially important snow crab, Chionoecetes opilio.</title>
        <authorList>
            <person name="Jeong J.-H."/>
            <person name="Ryu S."/>
        </authorList>
    </citation>
    <scope>NUCLEOTIDE SEQUENCE</scope>
    <source>
        <strain evidence="1">MADBK_172401_WGS</strain>
        <tissue evidence="1">Digestive gland</tissue>
    </source>
</reference>
<dbReference type="AlphaFoldDB" id="A0A8J5CPK6"/>
<sequence length="151" mass="15726">MIKLLQVGAVPFGFTSDMSDSDLPYQRGERLSTLDIHWRHHHLDADVWASHGRAGQEWARAGQVAPTCSSMHSGGGEAGVSQAPPPTCCSVHGGAWRGLLDPPAPTVHNAVVNVAASGSTAGSAQGHPCRLLVEGDLTAGCAAHVSIYRVT</sequence>
<name>A0A8J5CPK6_CHIOP</name>
<keyword evidence="2" id="KW-1185">Reference proteome</keyword>